<dbReference type="InterPro" id="IPR012337">
    <property type="entry name" value="RNaseH-like_sf"/>
</dbReference>
<evidence type="ECO:0000313" key="3">
    <source>
        <dbReference type="EMBL" id="KAK3856478.1"/>
    </source>
</evidence>
<dbReference type="GO" id="GO:0003676">
    <property type="term" value="F:nucleic acid binding"/>
    <property type="evidence" value="ECO:0007669"/>
    <property type="project" value="InterPro"/>
</dbReference>
<feature type="domain" description="Integrase zinc-binding" evidence="2">
    <location>
        <begin position="62"/>
        <end position="113"/>
    </location>
</feature>
<name>A0AAE1BT86_PETCI</name>
<dbReference type="AlphaFoldDB" id="A0AAE1BT86"/>
<dbReference type="InterPro" id="IPR041588">
    <property type="entry name" value="Integrase_H2C2"/>
</dbReference>
<dbReference type="GO" id="GO:0003964">
    <property type="term" value="F:RNA-directed DNA polymerase activity"/>
    <property type="evidence" value="ECO:0007669"/>
    <property type="project" value="UniProtKB-EC"/>
</dbReference>
<evidence type="ECO:0000256" key="1">
    <source>
        <dbReference type="ARBA" id="ARBA00012493"/>
    </source>
</evidence>
<dbReference type="EMBL" id="JAWQEG010005873">
    <property type="protein sequence ID" value="KAK3856478.1"/>
    <property type="molecule type" value="Genomic_DNA"/>
</dbReference>
<organism evidence="3 4">
    <name type="scientific">Petrolisthes cinctipes</name>
    <name type="common">Flat porcelain crab</name>
    <dbReference type="NCBI Taxonomy" id="88211"/>
    <lineage>
        <taxon>Eukaryota</taxon>
        <taxon>Metazoa</taxon>
        <taxon>Ecdysozoa</taxon>
        <taxon>Arthropoda</taxon>
        <taxon>Crustacea</taxon>
        <taxon>Multicrustacea</taxon>
        <taxon>Malacostraca</taxon>
        <taxon>Eumalacostraca</taxon>
        <taxon>Eucarida</taxon>
        <taxon>Decapoda</taxon>
        <taxon>Pleocyemata</taxon>
        <taxon>Anomura</taxon>
        <taxon>Galatheoidea</taxon>
        <taxon>Porcellanidae</taxon>
        <taxon>Petrolisthes</taxon>
    </lineage>
</organism>
<dbReference type="PANTHER" id="PTHR37984:SF15">
    <property type="entry name" value="INTEGRASE CATALYTIC DOMAIN-CONTAINING PROTEIN"/>
    <property type="match status" value="1"/>
</dbReference>
<evidence type="ECO:0000259" key="2">
    <source>
        <dbReference type="Pfam" id="PF17921"/>
    </source>
</evidence>
<dbReference type="Gene3D" id="3.30.420.10">
    <property type="entry name" value="Ribonuclease H-like superfamily/Ribonuclease H"/>
    <property type="match status" value="1"/>
</dbReference>
<dbReference type="InterPro" id="IPR050951">
    <property type="entry name" value="Retrovirus_Pol_polyprotein"/>
</dbReference>
<dbReference type="SUPFAM" id="SSF53098">
    <property type="entry name" value="Ribonuclease H-like"/>
    <property type="match status" value="1"/>
</dbReference>
<dbReference type="Proteomes" id="UP001286313">
    <property type="component" value="Unassembled WGS sequence"/>
</dbReference>
<dbReference type="InterPro" id="IPR036397">
    <property type="entry name" value="RNaseH_sf"/>
</dbReference>
<dbReference type="PANTHER" id="PTHR37984">
    <property type="entry name" value="PROTEIN CBG26694"/>
    <property type="match status" value="1"/>
</dbReference>
<accession>A0AAE1BT86</accession>
<dbReference type="EC" id="2.7.7.49" evidence="1"/>
<reference evidence="3" key="1">
    <citation type="submission" date="2023-10" db="EMBL/GenBank/DDBJ databases">
        <title>Genome assemblies of two species of porcelain crab, Petrolisthes cinctipes and Petrolisthes manimaculis (Anomura: Porcellanidae).</title>
        <authorList>
            <person name="Angst P."/>
        </authorList>
    </citation>
    <scope>NUCLEOTIDE SEQUENCE</scope>
    <source>
        <strain evidence="3">PB745_01</strain>
        <tissue evidence="3">Gill</tissue>
    </source>
</reference>
<comment type="caution">
    <text evidence="3">The sequence shown here is derived from an EMBL/GenBank/DDBJ whole genome shotgun (WGS) entry which is preliminary data.</text>
</comment>
<dbReference type="Pfam" id="PF17921">
    <property type="entry name" value="Integrase_H2C2"/>
    <property type="match status" value="1"/>
</dbReference>
<keyword evidence="4" id="KW-1185">Reference proteome</keyword>
<gene>
    <name evidence="3" type="ORF">Pcinc_037205</name>
</gene>
<dbReference type="Gene3D" id="1.10.340.70">
    <property type="match status" value="1"/>
</dbReference>
<evidence type="ECO:0000313" key="4">
    <source>
        <dbReference type="Proteomes" id="UP001286313"/>
    </source>
</evidence>
<protein>
    <recommendedName>
        <fullName evidence="1">RNA-directed DNA polymerase</fullName>
        <ecNumber evidence="1">2.7.7.49</ecNumber>
    </recommendedName>
</protein>
<sequence length="609" mass="67909">MEEQEFEEILTYLSKSKYPQYIRSKDRRSNWRKKCRPFTYCKDVLYYNHKKYGALMVIKGVKEKRRIIESSHLQSDGRHHGINRTLKKICTNYYWKTIAKDVQNYIKVECQTCIDQIIQQSNTVRHVGLSRPEAEGEIRVKSKDKIVDKSSEHIGLDMIGNILEPSEQSPQQPVCSVFKCESVVPQSGMQPSLVLRDQIMAHCGLDVVGPLSETHRGKRFVVVLTDCVTKWVEAAALTEFTTESVGNFLAESLCRHGLIEEIVTKHTNDDFCARLTEKMNTMMGISIRMSTFLPPSQPNGYLEHYWYNSLLCGALIKYSNQNQYYWDVYLQQVILAYRTFHQKNTPASPFQLLYDRPTRLPVLGVPQSNSDNYSDEQEALSEQMTNYIKALSCPTHHQSLGIHTQPNDRLTPPYITADIPPITEASSTPSATSQQPQQNAQVIGTFTPTVQANNQIHSDLPLTTLGTSLQQTTPNSATIYTIPSNGITAQTITANTIAAQALSSANTINTQNIQANSIPGQSITAQTIQTNSATSHSIPTNSHILTTPTVTPVASQVISNASVAHTSTVQTATNITSQTTTDAPSGHVVMIHTDGKAYTDSFYVICPQV</sequence>
<proteinExistence type="predicted"/>